<feature type="region of interest" description="Disordered" evidence="1">
    <location>
        <begin position="227"/>
        <end position="246"/>
    </location>
</feature>
<dbReference type="EMBL" id="JADJOT010000004">
    <property type="protein sequence ID" value="MBK7953393.1"/>
    <property type="molecule type" value="Genomic_DNA"/>
</dbReference>
<feature type="region of interest" description="Disordered" evidence="1">
    <location>
        <begin position="1"/>
        <end position="33"/>
    </location>
</feature>
<protein>
    <recommendedName>
        <fullName evidence="4">RepB-like DNA primase domain-containing protein</fullName>
    </recommendedName>
</protein>
<evidence type="ECO:0000256" key="1">
    <source>
        <dbReference type="SAM" id="MobiDB-lite"/>
    </source>
</evidence>
<dbReference type="AlphaFoldDB" id="A0A935T5K1"/>
<dbReference type="Gene3D" id="3.30.70.1790">
    <property type="entry name" value="RepB DNA-primase, N-terminal domain"/>
    <property type="match status" value="1"/>
</dbReference>
<sequence>MNAPHEFTPTAAMDVDSELDTLEHPPEQTDKTEETDNAAFLAAVFHALPEKATTTVTSFPGNPATTKQWGNCAPIGKIETPATANNYFCLSSHYPGEDGVVRRKKTHFAGLHCVMLDDIGTKIPADRVCLTPSWSIETSPSNYQVGIILDVPILETAAADRLMNAIINAGLCDPGSNGPTTRLARLPVAINGKYDGPFQCRLAEWRPELRYSVDAIVEGLQVELAPAGRPKRQKRSAPASAAPAESVDDNDDVYLAAPSENPVIAELKKRGLYKMPIGGGKHDITCPWVHEHTDALDSGAAYFEPDDLYPRGGFHCWHSHGHKFKIGALLEFLSVSVVAAKMKPTIKVSGGELHRIVDRAEQELARSGKYYQRGGLIASISVDPATGESQIIPTSKPAMTRALSCAAVWQRYDKRSDEWVMCDPPERHCIVLFDAQTYAHMPPLAGIARQPYMRASGQIVSTAGYDTDSAMFGVFDARQFSIPDNPGKADATAALARLSELLNEFTFAADCDRSAALAMLLTAAIRPSLPHAPMFHVRAPVMGSGKSFLCKLATAIATPAPPSPVSFPDSEEECGKLLLALLLKSPAVIEFDDLSTDLLPFDKLKTAITEECISGRILGVSKDATVSTRTLFLSSGNNVGPIKDMCRRVLTINIDPMCATPATRHFKRPNLLNEVRTHRGKFVSNALTIFKAWVLAGRPESDVAPLASFSDWSGYCRHSLMWLGLPDPVATLFAQMSDDPDAELLGRLMQEWLAALGAAAAGVRDLVARAEFAPGGELSSVVREIAEERGGGINRNRLGWWIKRHEGRFVDNRRIIPDKTAGGNAKLWRIVSVSTVSSAFSSPQPRVSSSLAHSVEVEI</sequence>
<name>A0A935T5K1_9PROT</name>
<evidence type="ECO:0000313" key="3">
    <source>
        <dbReference type="Proteomes" id="UP000706151"/>
    </source>
</evidence>
<reference evidence="2 3" key="1">
    <citation type="submission" date="2020-10" db="EMBL/GenBank/DDBJ databases">
        <title>Connecting structure to function with the recovery of over 1000 high-quality activated sludge metagenome-assembled genomes encoding full-length rRNA genes using long-read sequencing.</title>
        <authorList>
            <person name="Singleton C.M."/>
            <person name="Petriglieri F."/>
            <person name="Kristensen J.M."/>
            <person name="Kirkegaard R.H."/>
            <person name="Michaelsen T.Y."/>
            <person name="Andersen M.H."/>
            <person name="Karst S.M."/>
            <person name="Dueholm M.S."/>
            <person name="Nielsen P.H."/>
            <person name="Albertsen M."/>
        </authorList>
    </citation>
    <scope>NUCLEOTIDE SEQUENCE [LARGE SCALE GENOMIC DNA]</scope>
    <source>
        <strain evidence="2">Fred_18-Q3-R57-64_BAT3C.720</strain>
    </source>
</reference>
<comment type="caution">
    <text evidence="2">The sequence shown here is derived from an EMBL/GenBank/DDBJ whole genome shotgun (WGS) entry which is preliminary data.</text>
</comment>
<evidence type="ECO:0000313" key="2">
    <source>
        <dbReference type="EMBL" id="MBK7953393.1"/>
    </source>
</evidence>
<feature type="compositionally biased region" description="Basic and acidic residues" evidence="1">
    <location>
        <begin position="21"/>
        <end position="33"/>
    </location>
</feature>
<gene>
    <name evidence="2" type="ORF">IPK02_05145</name>
</gene>
<accession>A0A935T5K1</accession>
<proteinExistence type="predicted"/>
<organism evidence="2 3">
    <name type="scientific">Candidatus Accumulibacter affinis</name>
    <dbReference type="NCBI Taxonomy" id="2954384"/>
    <lineage>
        <taxon>Bacteria</taxon>
        <taxon>Pseudomonadati</taxon>
        <taxon>Pseudomonadota</taxon>
        <taxon>Betaproteobacteria</taxon>
        <taxon>Candidatus Accumulibacter</taxon>
    </lineage>
</organism>
<dbReference type="Proteomes" id="UP000706151">
    <property type="component" value="Unassembled WGS sequence"/>
</dbReference>
<evidence type="ECO:0008006" key="4">
    <source>
        <dbReference type="Google" id="ProtNLM"/>
    </source>
</evidence>